<dbReference type="GeneID" id="27903985"/>
<feature type="compositionally biased region" description="Polar residues" evidence="1">
    <location>
        <begin position="56"/>
        <end position="80"/>
    </location>
</feature>
<feature type="region of interest" description="Disordered" evidence="1">
    <location>
        <begin position="143"/>
        <end position="204"/>
    </location>
</feature>
<name>N1QEQ8_SPHMS</name>
<feature type="region of interest" description="Disordered" evidence="1">
    <location>
        <begin position="38"/>
        <end position="80"/>
    </location>
</feature>
<dbReference type="OMA" id="ELAAFQF"/>
<keyword evidence="3" id="KW-1185">Reference proteome</keyword>
<evidence type="ECO:0000313" key="3">
    <source>
        <dbReference type="Proteomes" id="UP000016931"/>
    </source>
</evidence>
<evidence type="ECO:0000256" key="1">
    <source>
        <dbReference type="SAM" id="MobiDB-lite"/>
    </source>
</evidence>
<feature type="compositionally biased region" description="Basic residues" evidence="1">
    <location>
        <begin position="260"/>
        <end position="270"/>
    </location>
</feature>
<accession>N1QEQ8</accession>
<feature type="region of interest" description="Disordered" evidence="1">
    <location>
        <begin position="260"/>
        <end position="294"/>
    </location>
</feature>
<evidence type="ECO:0000313" key="2">
    <source>
        <dbReference type="EMBL" id="EMF09487.1"/>
    </source>
</evidence>
<dbReference type="Proteomes" id="UP000016931">
    <property type="component" value="Unassembled WGS sequence"/>
</dbReference>
<organism evidence="2 3">
    <name type="scientific">Sphaerulina musiva (strain SO2202)</name>
    <name type="common">Poplar stem canker fungus</name>
    <name type="synonym">Septoria musiva</name>
    <dbReference type="NCBI Taxonomy" id="692275"/>
    <lineage>
        <taxon>Eukaryota</taxon>
        <taxon>Fungi</taxon>
        <taxon>Dikarya</taxon>
        <taxon>Ascomycota</taxon>
        <taxon>Pezizomycotina</taxon>
        <taxon>Dothideomycetes</taxon>
        <taxon>Dothideomycetidae</taxon>
        <taxon>Mycosphaerellales</taxon>
        <taxon>Mycosphaerellaceae</taxon>
        <taxon>Sphaerulina</taxon>
    </lineage>
</organism>
<protein>
    <submittedName>
        <fullName evidence="2">Uncharacterized protein</fullName>
    </submittedName>
</protein>
<dbReference type="HOGENOM" id="CLU_041458_0_0_1"/>
<reference evidence="2 3" key="1">
    <citation type="journal article" date="2012" name="PLoS Pathog.">
        <title>Diverse lifestyles and strategies of plant pathogenesis encoded in the genomes of eighteen Dothideomycetes fungi.</title>
        <authorList>
            <person name="Ohm R.A."/>
            <person name="Feau N."/>
            <person name="Henrissat B."/>
            <person name="Schoch C.L."/>
            <person name="Horwitz B.A."/>
            <person name="Barry K.W."/>
            <person name="Condon B.J."/>
            <person name="Copeland A.C."/>
            <person name="Dhillon B."/>
            <person name="Glaser F."/>
            <person name="Hesse C.N."/>
            <person name="Kosti I."/>
            <person name="LaButti K."/>
            <person name="Lindquist E.A."/>
            <person name="Lucas S."/>
            <person name="Salamov A.A."/>
            <person name="Bradshaw R.E."/>
            <person name="Ciuffetti L."/>
            <person name="Hamelin R.C."/>
            <person name="Kema G.H.J."/>
            <person name="Lawrence C."/>
            <person name="Scott J.A."/>
            <person name="Spatafora J.W."/>
            <person name="Turgeon B.G."/>
            <person name="de Wit P.J.G.M."/>
            <person name="Zhong S."/>
            <person name="Goodwin S.B."/>
            <person name="Grigoriev I.V."/>
        </authorList>
    </citation>
    <scope>NUCLEOTIDE SEQUENCE [LARGE SCALE GENOMIC DNA]</scope>
    <source>
        <strain evidence="2 3">SO2202</strain>
    </source>
</reference>
<dbReference type="AlphaFoldDB" id="N1QEQ8"/>
<dbReference type="RefSeq" id="XP_016757608.1">
    <property type="nucleotide sequence ID" value="XM_016906848.1"/>
</dbReference>
<dbReference type="EMBL" id="KB456269">
    <property type="protein sequence ID" value="EMF09487.1"/>
    <property type="molecule type" value="Genomic_DNA"/>
</dbReference>
<gene>
    <name evidence="2" type="ORF">SEPMUDRAFT_151485</name>
</gene>
<dbReference type="eggNOG" id="ENOG502S4MP">
    <property type="taxonomic scope" value="Eukaryota"/>
</dbReference>
<dbReference type="OrthoDB" id="3886346at2759"/>
<feature type="compositionally biased region" description="Polar residues" evidence="1">
    <location>
        <begin position="38"/>
        <end position="47"/>
    </location>
</feature>
<proteinExistence type="predicted"/>
<feature type="compositionally biased region" description="Low complexity" evidence="1">
    <location>
        <begin position="157"/>
        <end position="171"/>
    </location>
</feature>
<dbReference type="STRING" id="692275.N1QEQ8"/>
<sequence length="359" mass="39391">MAEEALNSFTSLLENVPGWIADLESILEAAKGRQQELTLANKPTSPTVAFPRKAVQSPSRKSTQPDEVTGSSAQSATALKHLTNSEALRISQLKRKTASVASDDQSSRCKPRVTASAVVYYDGETQKQFEQLVRAIGTSRNAIRKGKMSAKVDALSRSDSVSSSSSCSSSSGGEDVDINKFAPPSKYRTRRSRPAFGRNDGSEAFDRVDGRLEKAQTLCERAAHRVLRDGSCTLEVTNAKEHFLEAMKMATAELPAMRKRAEKSAERRRRSAEQHRLEEAAQAALRSPRPEDIHDEKMADIITKIEVPSDGDIEVDVLEVDDDDSDSDSEEFNINSFQFTKAGGRFAPPMRTSPRLAVL</sequence>